<evidence type="ECO:0000313" key="10">
    <source>
        <dbReference type="EMBL" id="CDW73578.1"/>
    </source>
</evidence>
<dbReference type="Proteomes" id="UP000039865">
    <property type="component" value="Unassembled WGS sequence"/>
</dbReference>
<dbReference type="InParanoid" id="A0A077ZUK0"/>
<feature type="transmembrane region" description="Helical" evidence="8">
    <location>
        <begin position="65"/>
        <end position="90"/>
    </location>
</feature>
<dbReference type="GO" id="GO:0071949">
    <property type="term" value="F:FAD binding"/>
    <property type="evidence" value="ECO:0007669"/>
    <property type="project" value="TreeGrafter"/>
</dbReference>
<evidence type="ECO:0000256" key="3">
    <source>
        <dbReference type="ARBA" id="ARBA00022630"/>
    </source>
</evidence>
<evidence type="ECO:0000256" key="8">
    <source>
        <dbReference type="SAM" id="Phobius"/>
    </source>
</evidence>
<dbReference type="GO" id="GO:0020037">
    <property type="term" value="F:heme binding"/>
    <property type="evidence" value="ECO:0007669"/>
    <property type="project" value="InterPro"/>
</dbReference>
<dbReference type="InterPro" id="IPR018506">
    <property type="entry name" value="Cyt_B5_heme-BS"/>
</dbReference>
<dbReference type="GO" id="GO:0046872">
    <property type="term" value="F:metal ion binding"/>
    <property type="evidence" value="ECO:0007669"/>
    <property type="project" value="UniProtKB-KW"/>
</dbReference>
<name>A0A077ZUK0_STYLE</name>
<dbReference type="GO" id="GO:0016491">
    <property type="term" value="F:oxidoreductase activity"/>
    <property type="evidence" value="ECO:0007669"/>
    <property type="project" value="UniProtKB-KW"/>
</dbReference>
<dbReference type="InterPro" id="IPR001834">
    <property type="entry name" value="CBR-like"/>
</dbReference>
<evidence type="ECO:0000256" key="7">
    <source>
        <dbReference type="ARBA" id="ARBA00023004"/>
    </source>
</evidence>
<dbReference type="EMBL" id="CCKQ01002486">
    <property type="protein sequence ID" value="CDW73578.1"/>
    <property type="molecule type" value="Genomic_DNA"/>
</dbReference>
<dbReference type="Pfam" id="PF00173">
    <property type="entry name" value="Cyt-b5"/>
    <property type="match status" value="1"/>
</dbReference>
<feature type="domain" description="Cytochrome b5 heme-binding" evidence="9">
    <location>
        <begin position="214"/>
        <end position="300"/>
    </location>
</feature>
<keyword evidence="7" id="KW-0408">Iron</keyword>
<keyword evidence="8" id="KW-0472">Membrane</keyword>
<feature type="transmembrane region" description="Helical" evidence="8">
    <location>
        <begin position="178"/>
        <end position="196"/>
    </location>
</feature>
<feature type="transmembrane region" description="Helical" evidence="8">
    <location>
        <begin position="447"/>
        <end position="470"/>
    </location>
</feature>
<dbReference type="PROSITE" id="PS00191">
    <property type="entry name" value="CYTOCHROME_B5_1"/>
    <property type="match status" value="1"/>
</dbReference>
<keyword evidence="8" id="KW-0812">Transmembrane</keyword>
<evidence type="ECO:0000256" key="6">
    <source>
        <dbReference type="ARBA" id="ARBA00023002"/>
    </source>
</evidence>
<dbReference type="SUPFAM" id="SSF55856">
    <property type="entry name" value="Cytochrome b5-like heme/steroid binding domain"/>
    <property type="match status" value="1"/>
</dbReference>
<feature type="transmembrane region" description="Helical" evidence="8">
    <location>
        <begin position="151"/>
        <end position="172"/>
    </location>
</feature>
<dbReference type="SMART" id="SM01117">
    <property type="entry name" value="Cyt-b5"/>
    <property type="match status" value="1"/>
</dbReference>
<evidence type="ECO:0000259" key="9">
    <source>
        <dbReference type="PROSITE" id="PS50255"/>
    </source>
</evidence>
<gene>
    <name evidence="10" type="primary">Contig17486.g18597</name>
    <name evidence="10" type="ORF">STYLEM_2561</name>
</gene>
<feature type="transmembrane region" description="Helical" evidence="8">
    <location>
        <begin position="96"/>
        <end position="124"/>
    </location>
</feature>
<comment type="cofactor">
    <cofactor evidence="1">
        <name>FAD</name>
        <dbReference type="ChEBI" id="CHEBI:57692"/>
    </cofactor>
</comment>
<evidence type="ECO:0000256" key="2">
    <source>
        <dbReference type="ARBA" id="ARBA00022617"/>
    </source>
</evidence>
<evidence type="ECO:0000256" key="5">
    <source>
        <dbReference type="ARBA" id="ARBA00022827"/>
    </source>
</evidence>
<keyword evidence="6" id="KW-0560">Oxidoreductase</keyword>
<keyword evidence="2" id="KW-0349">Heme</keyword>
<dbReference type="PANTHER" id="PTHR19370:SF185">
    <property type="entry name" value="NADH-CYTOCHROME B5 REDUCTASE"/>
    <property type="match status" value="1"/>
</dbReference>
<reference evidence="10 11" key="1">
    <citation type="submission" date="2014-06" db="EMBL/GenBank/DDBJ databases">
        <authorList>
            <person name="Swart Estienne"/>
        </authorList>
    </citation>
    <scope>NUCLEOTIDE SEQUENCE [LARGE SCALE GENOMIC DNA]</scope>
    <source>
        <strain evidence="10 11">130c</strain>
    </source>
</reference>
<evidence type="ECO:0000256" key="4">
    <source>
        <dbReference type="ARBA" id="ARBA00022723"/>
    </source>
</evidence>
<dbReference type="PANTHER" id="PTHR19370">
    <property type="entry name" value="NADH-CYTOCHROME B5 REDUCTASE"/>
    <property type="match status" value="1"/>
</dbReference>
<dbReference type="PROSITE" id="PS50255">
    <property type="entry name" value="CYTOCHROME_B5_2"/>
    <property type="match status" value="1"/>
</dbReference>
<protein>
    <submittedName>
        <fullName evidence="10">Cytochrome b5-like heme steroid binding domain containing protein</fullName>
    </submittedName>
</protein>
<accession>A0A077ZUK0</accession>
<dbReference type="Gene3D" id="3.10.120.10">
    <property type="entry name" value="Cytochrome b5-like heme/steroid binding domain"/>
    <property type="match status" value="1"/>
</dbReference>
<feature type="transmembrane region" description="Helical" evidence="8">
    <location>
        <begin position="30"/>
        <end position="53"/>
    </location>
</feature>
<dbReference type="AlphaFoldDB" id="A0A077ZUK0"/>
<dbReference type="OrthoDB" id="289352at2759"/>
<keyword evidence="3" id="KW-0285">Flavoprotein</keyword>
<dbReference type="InterPro" id="IPR039261">
    <property type="entry name" value="FNR_nucleotide-bd"/>
</dbReference>
<dbReference type="InterPro" id="IPR036400">
    <property type="entry name" value="Cyt_B5-like_heme/steroid_sf"/>
</dbReference>
<evidence type="ECO:0000313" key="11">
    <source>
        <dbReference type="Proteomes" id="UP000039865"/>
    </source>
</evidence>
<dbReference type="InterPro" id="IPR001199">
    <property type="entry name" value="Cyt_B5-like_heme/steroid-bd"/>
</dbReference>
<dbReference type="Gene3D" id="3.40.50.80">
    <property type="entry name" value="Nucleotide-binding domain of ferredoxin-NADP reductase (FNR) module"/>
    <property type="match status" value="1"/>
</dbReference>
<keyword evidence="5" id="KW-0274">FAD</keyword>
<sequence>MSLTNYSRSEFRELSETNEGSELDVKNDSLYIVIHGWMMWISWGLMGFAMVWSNRYLKQYWRLNMIIHSVCGAGIFILNLLFGLGAIYYLNWKIKISIHGLVGSILAIILPFACIGGIIARIILRKLRWKTSIQLTVLRTHTKSNNTPIQYLSYITLFFSQLAIIGGTMNYTKNNVNGSVLAFVHTSFYFFILIVYESAYRYFSKKVVPIREHEITMDYEEFYNRILKGEKLVILNDKVLDVGNYMTAHPAGIFIMEKNIGRDISKFFDGGYALEQDISPWNHSFQARKIVNKLVIGQIINQAKKYRMIVHKKIDINQSTSIFKMKMINKEQILHWNIKKEDNMTFGRHFQVVSNELPKIKRYYTICNSLSPQIYDELLRLIYEAIKNNNICQPDYEVFNKDSNELSMVVKKYKGKMKMSNLIHEQENLEMEVTGLMGKGLQMQKNGLYIAFTAGTGILTFIDLIANILLQNLEYLRLPSQSKNIQNPIMAKKFILFASFPCEQEVIGLELCQGLDNLCKQFSLDNFEFKLRLSNEKGNTRWNYQFLKESLQNIQNKCQNQINQIWVSGPPRMNQQIDQDFEKLCHLFNISNHVVDIL</sequence>
<keyword evidence="4" id="KW-0479">Metal-binding</keyword>
<evidence type="ECO:0000256" key="1">
    <source>
        <dbReference type="ARBA" id="ARBA00001974"/>
    </source>
</evidence>
<keyword evidence="8" id="KW-1133">Transmembrane helix</keyword>
<keyword evidence="11" id="KW-1185">Reference proteome</keyword>
<organism evidence="10 11">
    <name type="scientific">Stylonychia lemnae</name>
    <name type="common">Ciliate</name>
    <dbReference type="NCBI Taxonomy" id="5949"/>
    <lineage>
        <taxon>Eukaryota</taxon>
        <taxon>Sar</taxon>
        <taxon>Alveolata</taxon>
        <taxon>Ciliophora</taxon>
        <taxon>Intramacronucleata</taxon>
        <taxon>Spirotrichea</taxon>
        <taxon>Stichotrichia</taxon>
        <taxon>Sporadotrichida</taxon>
        <taxon>Oxytrichidae</taxon>
        <taxon>Stylonychinae</taxon>
        <taxon>Stylonychia</taxon>
    </lineage>
</organism>
<proteinExistence type="predicted"/>